<dbReference type="InterPro" id="IPR039672">
    <property type="entry name" value="MFS_2"/>
</dbReference>
<dbReference type="PANTHER" id="PTHR11328">
    <property type="entry name" value="MAJOR FACILITATOR SUPERFAMILY DOMAIN-CONTAINING PROTEIN"/>
    <property type="match status" value="1"/>
</dbReference>
<gene>
    <name evidence="2" type="ORF">G1C95_0248</name>
</gene>
<reference evidence="2 3" key="1">
    <citation type="submission" date="2020-02" db="EMBL/GenBank/DDBJ databases">
        <title>Characterization of phylogenetic diversity of novel bifidobacterial species isolated in Czech ZOOs.</title>
        <authorList>
            <person name="Lugli G.A."/>
            <person name="Vera N.B."/>
            <person name="Ventura M."/>
        </authorList>
    </citation>
    <scope>NUCLEOTIDE SEQUENCE [LARGE SCALE GENOMIC DNA]</scope>
    <source>
        <strain evidence="2 3">DSM 109957</strain>
    </source>
</reference>
<dbReference type="EMBL" id="JAAIII010000001">
    <property type="protein sequence ID" value="NMM93063.1"/>
    <property type="molecule type" value="Genomic_DNA"/>
</dbReference>
<keyword evidence="1" id="KW-0812">Transmembrane</keyword>
<feature type="transmembrane region" description="Helical" evidence="1">
    <location>
        <begin position="316"/>
        <end position="339"/>
    </location>
</feature>
<dbReference type="Proteomes" id="UP000532194">
    <property type="component" value="Unassembled WGS sequence"/>
</dbReference>
<feature type="transmembrane region" description="Helical" evidence="1">
    <location>
        <begin position="58"/>
        <end position="75"/>
    </location>
</feature>
<dbReference type="GO" id="GO:0015293">
    <property type="term" value="F:symporter activity"/>
    <property type="evidence" value="ECO:0007669"/>
    <property type="project" value="InterPro"/>
</dbReference>
<dbReference type="RefSeq" id="WP_169171121.1">
    <property type="nucleotide sequence ID" value="NZ_JAAIII010000001.1"/>
</dbReference>
<evidence type="ECO:0000313" key="2">
    <source>
        <dbReference type="EMBL" id="NMM93063.1"/>
    </source>
</evidence>
<feature type="transmembrane region" description="Helical" evidence="1">
    <location>
        <begin position="22"/>
        <end position="46"/>
    </location>
</feature>
<accession>A0A7Y0HS05</accession>
<dbReference type="PANTHER" id="PTHR11328:SF24">
    <property type="entry name" value="MAJOR FACILITATOR SUPERFAMILY (MFS) PROFILE DOMAIN-CONTAINING PROTEIN"/>
    <property type="match status" value="1"/>
</dbReference>
<feature type="transmembrane region" description="Helical" evidence="1">
    <location>
        <begin position="191"/>
        <end position="212"/>
    </location>
</feature>
<feature type="transmembrane region" description="Helical" evidence="1">
    <location>
        <begin position="164"/>
        <end position="185"/>
    </location>
</feature>
<keyword evidence="1" id="KW-0472">Membrane</keyword>
<proteinExistence type="predicted"/>
<feature type="transmembrane region" description="Helical" evidence="1">
    <location>
        <begin position="96"/>
        <end position="115"/>
    </location>
</feature>
<dbReference type="Gene3D" id="1.20.1250.20">
    <property type="entry name" value="MFS general substrate transporter like domains"/>
    <property type="match status" value="2"/>
</dbReference>
<feature type="transmembrane region" description="Helical" evidence="1">
    <location>
        <begin position="254"/>
        <end position="276"/>
    </location>
</feature>
<feature type="transmembrane region" description="Helical" evidence="1">
    <location>
        <begin position="288"/>
        <end position="309"/>
    </location>
</feature>
<feature type="transmembrane region" description="Helical" evidence="1">
    <location>
        <begin position="121"/>
        <end position="144"/>
    </location>
</feature>
<feature type="transmembrane region" description="Helical" evidence="1">
    <location>
        <begin position="440"/>
        <end position="458"/>
    </location>
</feature>
<comment type="caution">
    <text evidence="2">The sequence shown here is derived from an EMBL/GenBank/DDBJ whole genome shotgun (WGS) entry which is preliminary data.</text>
</comment>
<dbReference type="Pfam" id="PF13347">
    <property type="entry name" value="MFS_2"/>
    <property type="match status" value="1"/>
</dbReference>
<keyword evidence="1" id="KW-1133">Transmembrane helix</keyword>
<dbReference type="GO" id="GO:0008643">
    <property type="term" value="P:carbohydrate transport"/>
    <property type="evidence" value="ECO:0007669"/>
    <property type="project" value="InterPro"/>
</dbReference>
<sequence>MEETKAAVATPPQRKVKFITRLGYGSGNLVGSGALAISASWLTIFYTTYCGLSMAQATFIYSFALIADVAMNPIAGFISDAFNNTKLGRKFGRRRFFILMAVPVLGILNPLMWIVVPGGFWYYFVIYLAYNLVYTTVMIPYDALPAEMTGNFKERTYLSGLRSIFGKGANFLTAALPGVFFVTFGEKNPMAFFYMGLAFGVIMAGAMLFVYLTTWERPVDASTMEKIENPVEGLKKLFVDIFSTLRIRTFRHLLGMYLFGFGAEWLFNSTFSYYVVYVLMLQKSNASWWQSLSPILQVVSTLGVMFLIAKIGFRKPYMIAECVIITCAVAYAACGFFHLDAASAAGMVAITSIVVVFGLGTGAVYYIPWQTYLFVADADEIVTGRRREGTFSAAMHLCGKLMNSAVVAILGTALAAAGFIESTADTQVSAADQPAAVRTTILLVLIVGVGGLSLLGMLSAHLMKMDKKNDEIAIAECERIKNGGRMEDVDPEVKKICEELTGVKYEICFGHNTIGYHTPDELARIKAEMPERLKMNFGK</sequence>
<protein>
    <submittedName>
        <fullName evidence="2">Transporter</fullName>
    </submittedName>
</protein>
<keyword evidence="3" id="KW-1185">Reference proteome</keyword>
<feature type="transmembrane region" description="Helical" evidence="1">
    <location>
        <begin position="401"/>
        <end position="420"/>
    </location>
</feature>
<dbReference type="GO" id="GO:0005886">
    <property type="term" value="C:plasma membrane"/>
    <property type="evidence" value="ECO:0007669"/>
    <property type="project" value="TreeGrafter"/>
</dbReference>
<evidence type="ECO:0000256" key="1">
    <source>
        <dbReference type="SAM" id="Phobius"/>
    </source>
</evidence>
<evidence type="ECO:0000313" key="3">
    <source>
        <dbReference type="Proteomes" id="UP000532194"/>
    </source>
</evidence>
<dbReference type="AlphaFoldDB" id="A0A7Y0HS05"/>
<feature type="transmembrane region" description="Helical" evidence="1">
    <location>
        <begin position="345"/>
        <end position="367"/>
    </location>
</feature>
<name>A0A7Y0HS05_9BIFI</name>
<dbReference type="InterPro" id="IPR036259">
    <property type="entry name" value="MFS_trans_sf"/>
</dbReference>
<dbReference type="SUPFAM" id="SSF103473">
    <property type="entry name" value="MFS general substrate transporter"/>
    <property type="match status" value="1"/>
</dbReference>
<dbReference type="CDD" id="cd17332">
    <property type="entry name" value="MFS_MelB_like"/>
    <property type="match status" value="1"/>
</dbReference>
<organism evidence="2 3">
    <name type="scientific">Bifidobacterium oedipodis</name>
    <dbReference type="NCBI Taxonomy" id="2675322"/>
    <lineage>
        <taxon>Bacteria</taxon>
        <taxon>Bacillati</taxon>
        <taxon>Actinomycetota</taxon>
        <taxon>Actinomycetes</taxon>
        <taxon>Bifidobacteriales</taxon>
        <taxon>Bifidobacteriaceae</taxon>
        <taxon>Bifidobacterium</taxon>
    </lineage>
</organism>